<feature type="domain" description="Heme-copper oxidase subunit III family profile" evidence="9">
    <location>
        <begin position="1"/>
        <end position="188"/>
    </location>
</feature>
<keyword evidence="4 7" id="KW-0812">Transmembrane</keyword>
<feature type="transmembrane region" description="Helical" evidence="8">
    <location>
        <begin position="167"/>
        <end position="187"/>
    </location>
</feature>
<evidence type="ECO:0000256" key="3">
    <source>
        <dbReference type="ARBA" id="ARBA00022475"/>
    </source>
</evidence>
<comment type="subcellular location">
    <subcellularLocation>
        <location evidence="1 7">Cell membrane</location>
        <topology evidence="1 7">Multi-pass membrane protein</topology>
    </subcellularLocation>
</comment>
<evidence type="ECO:0000256" key="1">
    <source>
        <dbReference type="ARBA" id="ARBA00004651"/>
    </source>
</evidence>
<evidence type="ECO:0000259" key="9">
    <source>
        <dbReference type="PROSITE" id="PS50253"/>
    </source>
</evidence>
<dbReference type="InterPro" id="IPR000298">
    <property type="entry name" value="Cyt_c_oxidase-like_su3"/>
</dbReference>
<evidence type="ECO:0000256" key="2">
    <source>
        <dbReference type="ARBA" id="ARBA00010581"/>
    </source>
</evidence>
<dbReference type="InterPro" id="IPR035973">
    <property type="entry name" value="Cyt_c_oxidase_su3-like_sf"/>
</dbReference>
<dbReference type="PANTHER" id="PTHR11403:SF2">
    <property type="entry name" value="CYTOCHROME BO(3) UBIQUINOL OXIDASE SUBUNIT 3"/>
    <property type="match status" value="1"/>
</dbReference>
<comment type="caution">
    <text evidence="10">The sequence shown here is derived from an EMBL/GenBank/DDBJ whole genome shotgun (WGS) entry which is preliminary data.</text>
</comment>
<dbReference type="PANTHER" id="PTHR11403">
    <property type="entry name" value="CYTOCHROME C OXIDASE SUBUNIT III"/>
    <property type="match status" value="1"/>
</dbReference>
<dbReference type="AlphaFoldDB" id="A0A0A2TEC3"/>
<feature type="transmembrane region" description="Helical" evidence="8">
    <location>
        <begin position="50"/>
        <end position="72"/>
    </location>
</feature>
<dbReference type="GO" id="GO:0005886">
    <property type="term" value="C:plasma membrane"/>
    <property type="evidence" value="ECO:0007669"/>
    <property type="project" value="UniProtKB-SubCell"/>
</dbReference>
<feature type="transmembrane region" description="Helical" evidence="8">
    <location>
        <begin position="84"/>
        <end position="101"/>
    </location>
</feature>
<evidence type="ECO:0000313" key="11">
    <source>
        <dbReference type="Proteomes" id="UP000030147"/>
    </source>
</evidence>
<gene>
    <name evidence="10" type="ORF">N782_09175</name>
</gene>
<keyword evidence="3" id="KW-1003">Cell membrane</keyword>
<dbReference type="InterPro" id="IPR013833">
    <property type="entry name" value="Cyt_c_oxidase_su3_a-hlx"/>
</dbReference>
<proteinExistence type="inferred from homology"/>
<dbReference type="SUPFAM" id="SSF81452">
    <property type="entry name" value="Cytochrome c oxidase subunit III-like"/>
    <property type="match status" value="1"/>
</dbReference>
<evidence type="ECO:0000256" key="8">
    <source>
        <dbReference type="SAM" id="Phobius"/>
    </source>
</evidence>
<dbReference type="Proteomes" id="UP000030147">
    <property type="component" value="Unassembled WGS sequence"/>
</dbReference>
<dbReference type="STRING" id="1385514.N782_09175"/>
<dbReference type="Gene3D" id="1.20.120.80">
    <property type="entry name" value="Cytochrome c oxidase, subunit III, four-helix bundle"/>
    <property type="match status" value="1"/>
</dbReference>
<dbReference type="GO" id="GO:0019646">
    <property type="term" value="P:aerobic electron transport chain"/>
    <property type="evidence" value="ECO:0007669"/>
    <property type="project" value="InterPro"/>
</dbReference>
<dbReference type="EMBL" id="AVBF01000004">
    <property type="protein sequence ID" value="KGP74202.1"/>
    <property type="molecule type" value="Genomic_DNA"/>
</dbReference>
<protein>
    <submittedName>
        <fullName evidence="10">Cytochrome o ubiquinol oxidase subunit III</fullName>
    </submittedName>
</protein>
<name>A0A0A2TEC3_9BACI</name>
<dbReference type="FunFam" id="1.20.120.80:FF:000001">
    <property type="entry name" value="Cytochrome (Ubi)quinol oxidase subunit III"/>
    <property type="match status" value="1"/>
</dbReference>
<accession>A0A0A2TEC3</accession>
<evidence type="ECO:0000256" key="5">
    <source>
        <dbReference type="ARBA" id="ARBA00022989"/>
    </source>
</evidence>
<dbReference type="Pfam" id="PF00510">
    <property type="entry name" value="COX3"/>
    <property type="match status" value="1"/>
</dbReference>
<evidence type="ECO:0000313" key="10">
    <source>
        <dbReference type="EMBL" id="KGP74202.1"/>
    </source>
</evidence>
<feature type="transmembrane region" description="Helical" evidence="8">
    <location>
        <begin position="16"/>
        <end position="38"/>
    </location>
</feature>
<feature type="transmembrane region" description="Helical" evidence="8">
    <location>
        <begin position="121"/>
        <end position="146"/>
    </location>
</feature>
<dbReference type="GO" id="GO:0004129">
    <property type="term" value="F:cytochrome-c oxidase activity"/>
    <property type="evidence" value="ECO:0007669"/>
    <property type="project" value="InterPro"/>
</dbReference>
<evidence type="ECO:0000256" key="6">
    <source>
        <dbReference type="ARBA" id="ARBA00023136"/>
    </source>
</evidence>
<comment type="similarity">
    <text evidence="2 7">Belongs to the cytochrome c oxidase subunit 3 family.</text>
</comment>
<dbReference type="InterPro" id="IPR024791">
    <property type="entry name" value="Cyt_c/ubiquinol_Oxase_su3"/>
</dbReference>
<keyword evidence="5 8" id="KW-1133">Transmembrane helix</keyword>
<dbReference type="OrthoDB" id="2691381at2"/>
<keyword evidence="6 8" id="KW-0472">Membrane</keyword>
<dbReference type="eggNOG" id="COG1845">
    <property type="taxonomic scope" value="Bacteria"/>
</dbReference>
<sequence>MTTYNSDLTGDKKLGFVLYLVGELVMFATLFATYFIFVQDAVNPTPTEVFKARTLIISSVFLLSSSGTIHFAEKAAEKQNTKGIAIWLAATVLLALAFMGVEIHEFRTYYHEGFTLTQNIFLSSFYILVGLHAAHVLFGIGWMLLLAIQLNRIPSSIYGDKQKIFSYYWHFVDVIWIFIIVFVYAPYLV</sequence>
<dbReference type="RefSeq" id="WP_036815820.1">
    <property type="nucleotide sequence ID" value="NZ_AVBF01000004.1"/>
</dbReference>
<keyword evidence="11" id="KW-1185">Reference proteome</keyword>
<dbReference type="PROSITE" id="PS50253">
    <property type="entry name" value="COX3"/>
    <property type="match status" value="1"/>
</dbReference>
<evidence type="ECO:0000256" key="4">
    <source>
        <dbReference type="ARBA" id="ARBA00022692"/>
    </source>
</evidence>
<evidence type="ECO:0000256" key="7">
    <source>
        <dbReference type="RuleBase" id="RU003376"/>
    </source>
</evidence>
<organism evidence="10 11">
    <name type="scientific">Pontibacillus yanchengensis Y32</name>
    <dbReference type="NCBI Taxonomy" id="1385514"/>
    <lineage>
        <taxon>Bacteria</taxon>
        <taxon>Bacillati</taxon>
        <taxon>Bacillota</taxon>
        <taxon>Bacilli</taxon>
        <taxon>Bacillales</taxon>
        <taxon>Bacillaceae</taxon>
        <taxon>Pontibacillus</taxon>
    </lineage>
</organism>
<reference evidence="10 11" key="1">
    <citation type="journal article" date="2015" name="Stand. Genomic Sci.">
        <title>High quality draft genome sequence of the moderately halophilic bacterium Pontibacillus yanchengensis Y32(T) and comparison among Pontibacillus genomes.</title>
        <authorList>
            <person name="Huang J."/>
            <person name="Qiao Z.X."/>
            <person name="Tang J.W."/>
            <person name="Wang G."/>
        </authorList>
    </citation>
    <scope>NUCLEOTIDE SEQUENCE [LARGE SCALE GENOMIC DNA]</scope>
    <source>
        <strain evidence="10 11">Y32</strain>
    </source>
</reference>